<keyword evidence="1" id="KW-0863">Zinc-finger</keyword>
<dbReference type="OMA" id="FAIRIEK"/>
<reference evidence="4" key="1">
    <citation type="submission" date="2025-08" db="UniProtKB">
        <authorList>
            <consortium name="RefSeq"/>
        </authorList>
    </citation>
    <scope>IDENTIFICATION</scope>
</reference>
<evidence type="ECO:0000256" key="1">
    <source>
        <dbReference type="PROSITE-ProRule" id="PRU00047"/>
    </source>
</evidence>
<dbReference type="InterPro" id="IPR005162">
    <property type="entry name" value="Retrotrans_gag_dom"/>
</dbReference>
<keyword evidence="1" id="KW-0479">Metal-binding</keyword>
<dbReference type="Pfam" id="PF08284">
    <property type="entry name" value="RVP_2"/>
    <property type="match status" value="1"/>
</dbReference>
<feature type="compositionally biased region" description="Polar residues" evidence="2">
    <location>
        <begin position="221"/>
        <end position="233"/>
    </location>
</feature>
<evidence type="ECO:0000313" key="4">
    <source>
        <dbReference type="RefSeq" id="XP_016514390.1"/>
    </source>
</evidence>
<dbReference type="PaxDb" id="4097-A0A1S4DLT8"/>
<feature type="domain" description="CCHC-type" evidence="3">
    <location>
        <begin position="259"/>
        <end position="274"/>
    </location>
</feature>
<dbReference type="AlphaFoldDB" id="A0A1S4DLT8"/>
<dbReference type="RefSeq" id="XP_016514390.1">
    <property type="nucleotide sequence ID" value="XM_016658904.1"/>
</dbReference>
<dbReference type="CDD" id="cd00303">
    <property type="entry name" value="retropepsin_like"/>
    <property type="match status" value="1"/>
</dbReference>
<dbReference type="GO" id="GO:0008270">
    <property type="term" value="F:zinc ion binding"/>
    <property type="evidence" value="ECO:0007669"/>
    <property type="project" value="UniProtKB-KW"/>
</dbReference>
<evidence type="ECO:0000259" key="3">
    <source>
        <dbReference type="PROSITE" id="PS50158"/>
    </source>
</evidence>
<feature type="region of interest" description="Disordered" evidence="2">
    <location>
        <begin position="281"/>
        <end position="316"/>
    </location>
</feature>
<keyword evidence="1" id="KW-0862">Zinc</keyword>
<dbReference type="KEGG" id="nta:107831170"/>
<dbReference type="OrthoDB" id="1300414at2759"/>
<sequence>MLRKCAKVSWSPRVATSTSGVCPPIRANGGSSVAALAGALVMAHAPSRPLPQLRPLAALAGGACVCLANPVVRVLTIYPERVFEKLECSKVAKFKYAISLLQRDAYDWWVSVPNAKAKPLVLTWDDFVKEFRMKYVPPAYRDTKKKEFLDLKQRVPQHEIVSKLVIAALTWERIDKEQASRNENRFRKANSDYGGPSKRGKFDNSKTGGVHKSAQHKQNRSKFSTASTPSYGQRKNRIPTCAECRKNHFGTCRKASCACFNCGSFDHKVKDCPNPNLLYSPRTEGSVQKPTLAPSQGNRGARSRNTQTTGEGGANQAIGSRATTRAYAMRQRDDQYGAGVVVGKFHLFGLYVVTLFDLGSTHSYVCSSLVFLENVKSVRLDFGVLVRSPLGHQIVCNQMYRGCPFEIQNLVFPADLIEMPF</sequence>
<evidence type="ECO:0000256" key="2">
    <source>
        <dbReference type="SAM" id="MobiDB-lite"/>
    </source>
</evidence>
<dbReference type="Pfam" id="PF03732">
    <property type="entry name" value="Retrotrans_gag"/>
    <property type="match status" value="1"/>
</dbReference>
<dbReference type="SMART" id="SM00343">
    <property type="entry name" value="ZnF_C2HC"/>
    <property type="match status" value="1"/>
</dbReference>
<dbReference type="PANTHER" id="PTHR34482">
    <property type="entry name" value="DNA DAMAGE-INDUCIBLE PROTEIN 1-LIKE"/>
    <property type="match status" value="1"/>
</dbReference>
<gene>
    <name evidence="4" type="primary">LOC107831170</name>
</gene>
<dbReference type="InterPro" id="IPR001878">
    <property type="entry name" value="Znf_CCHC"/>
</dbReference>
<feature type="region of interest" description="Disordered" evidence="2">
    <location>
        <begin position="182"/>
        <end position="236"/>
    </location>
</feature>
<dbReference type="PANTHER" id="PTHR34482:SF48">
    <property type="entry name" value="GAG PROTEASE POLYPROTEIN"/>
    <property type="match status" value="1"/>
</dbReference>
<dbReference type="PROSITE" id="PS50158">
    <property type="entry name" value="ZF_CCHC"/>
    <property type="match status" value="1"/>
</dbReference>
<feature type="compositionally biased region" description="Polar residues" evidence="2">
    <location>
        <begin position="283"/>
        <end position="309"/>
    </location>
</feature>
<protein>
    <recommendedName>
        <fullName evidence="3">CCHC-type domain-containing protein</fullName>
    </recommendedName>
</protein>
<organism evidence="4">
    <name type="scientific">Nicotiana tabacum</name>
    <name type="common">Common tobacco</name>
    <dbReference type="NCBI Taxonomy" id="4097"/>
    <lineage>
        <taxon>Eukaryota</taxon>
        <taxon>Viridiplantae</taxon>
        <taxon>Streptophyta</taxon>
        <taxon>Embryophyta</taxon>
        <taxon>Tracheophyta</taxon>
        <taxon>Spermatophyta</taxon>
        <taxon>Magnoliopsida</taxon>
        <taxon>eudicotyledons</taxon>
        <taxon>Gunneridae</taxon>
        <taxon>Pentapetalae</taxon>
        <taxon>asterids</taxon>
        <taxon>lamiids</taxon>
        <taxon>Solanales</taxon>
        <taxon>Solanaceae</taxon>
        <taxon>Nicotianoideae</taxon>
        <taxon>Nicotianeae</taxon>
        <taxon>Nicotiana</taxon>
    </lineage>
</organism>
<accession>A0A1S4DLT8</accession>
<dbReference type="GO" id="GO:0003676">
    <property type="term" value="F:nucleic acid binding"/>
    <property type="evidence" value="ECO:0007669"/>
    <property type="project" value="InterPro"/>
</dbReference>
<name>A0A1S4DLT8_TOBAC</name>
<proteinExistence type="predicted"/>